<feature type="compositionally biased region" description="Low complexity" evidence="1">
    <location>
        <begin position="11"/>
        <end position="44"/>
    </location>
</feature>
<keyword evidence="3" id="KW-1185">Reference proteome</keyword>
<organism evidence="2 3">
    <name type="scientific">Prunus dulcis</name>
    <name type="common">Almond</name>
    <name type="synonym">Amygdalus dulcis</name>
    <dbReference type="NCBI Taxonomy" id="3755"/>
    <lineage>
        <taxon>Eukaryota</taxon>
        <taxon>Viridiplantae</taxon>
        <taxon>Streptophyta</taxon>
        <taxon>Embryophyta</taxon>
        <taxon>Tracheophyta</taxon>
        <taxon>Spermatophyta</taxon>
        <taxon>Magnoliopsida</taxon>
        <taxon>eudicotyledons</taxon>
        <taxon>Gunneridae</taxon>
        <taxon>Pentapetalae</taxon>
        <taxon>rosids</taxon>
        <taxon>fabids</taxon>
        <taxon>Rosales</taxon>
        <taxon>Rosaceae</taxon>
        <taxon>Amygdaloideae</taxon>
        <taxon>Amygdaleae</taxon>
        <taxon>Prunus</taxon>
    </lineage>
</organism>
<gene>
    <name evidence="2" type="ORF">L3X38_042799</name>
</gene>
<accession>A0AAD4UVV2</accession>
<comment type="caution">
    <text evidence="2">The sequence shown here is derived from an EMBL/GenBank/DDBJ whole genome shotgun (WGS) entry which is preliminary data.</text>
</comment>
<evidence type="ECO:0000256" key="1">
    <source>
        <dbReference type="SAM" id="MobiDB-lite"/>
    </source>
</evidence>
<reference evidence="2 3" key="1">
    <citation type="journal article" date="2022" name="G3 (Bethesda)">
        <title>Whole-genome sequence and methylome profiling of the almond [Prunus dulcis (Mill.) D.A. Webb] cultivar 'Nonpareil'.</title>
        <authorList>
            <person name="D'Amico-Willman K.M."/>
            <person name="Ouma W.Z."/>
            <person name="Meulia T."/>
            <person name="Sideli G.M."/>
            <person name="Gradziel T.M."/>
            <person name="Fresnedo-Ramirez J."/>
        </authorList>
    </citation>
    <scope>NUCLEOTIDE SEQUENCE [LARGE SCALE GENOMIC DNA]</scope>
    <source>
        <strain evidence="2">Clone GOH B32 T37-40</strain>
    </source>
</reference>
<dbReference type="Proteomes" id="UP001054821">
    <property type="component" value="Chromosome 8"/>
</dbReference>
<protein>
    <submittedName>
        <fullName evidence="2">Uncharacterized protein</fullName>
    </submittedName>
</protein>
<evidence type="ECO:0000313" key="3">
    <source>
        <dbReference type="Proteomes" id="UP001054821"/>
    </source>
</evidence>
<dbReference type="AlphaFoldDB" id="A0AAD4UVV2"/>
<sequence length="124" mass="13393">MEQYFKRKSFNHPSNNLGSSNPPSNNPGSSNPPSNNPASSNHPSNNPPTSHPPLNNSCSPKRSEVTELVEILANLPVDPGQKIELLAFKNCTSAKKFMDLQLELRVVLGSAGWDGGWVASWVGI</sequence>
<evidence type="ECO:0000313" key="2">
    <source>
        <dbReference type="EMBL" id="KAI5313623.1"/>
    </source>
</evidence>
<proteinExistence type="predicted"/>
<feature type="region of interest" description="Disordered" evidence="1">
    <location>
        <begin position="1"/>
        <end position="62"/>
    </location>
</feature>
<name>A0AAD4UVV2_PRUDU</name>
<feature type="compositionally biased region" description="Basic residues" evidence="1">
    <location>
        <begin position="1"/>
        <end position="10"/>
    </location>
</feature>
<dbReference type="EMBL" id="JAJFAZ020000008">
    <property type="protein sequence ID" value="KAI5313623.1"/>
    <property type="molecule type" value="Genomic_DNA"/>
</dbReference>